<evidence type="ECO:0000313" key="4">
    <source>
        <dbReference type="Proteomes" id="UP000639772"/>
    </source>
</evidence>
<dbReference type="Proteomes" id="UP000639772">
    <property type="component" value="Unassembled WGS sequence"/>
</dbReference>
<accession>A0A835PCW4</accession>
<dbReference type="EMBL" id="JADCNL010000199">
    <property type="protein sequence ID" value="KAG0449223.1"/>
    <property type="molecule type" value="Genomic_DNA"/>
</dbReference>
<evidence type="ECO:0000313" key="2">
    <source>
        <dbReference type="EMBL" id="KAG0449223.1"/>
    </source>
</evidence>
<dbReference type="Proteomes" id="UP000636800">
    <property type="component" value="Unassembled WGS sequence"/>
</dbReference>
<evidence type="ECO:0000313" key="1">
    <source>
        <dbReference type="EMBL" id="KAG0449191.1"/>
    </source>
</evidence>
<dbReference type="AlphaFoldDB" id="A0A835PCW4"/>
<reference evidence="3 4" key="1">
    <citation type="journal article" date="2020" name="Nat. Food">
        <title>A phased Vanilla planifolia genome enables genetic improvement of flavour and production.</title>
        <authorList>
            <person name="Hasing T."/>
            <person name="Tang H."/>
            <person name="Brym M."/>
            <person name="Khazi F."/>
            <person name="Huang T."/>
            <person name="Chambers A.H."/>
        </authorList>
    </citation>
    <scope>NUCLEOTIDE SEQUENCE [LARGE SCALE GENOMIC DNA]</scope>
    <source>
        <tissue evidence="2">Leaf</tissue>
    </source>
</reference>
<name>A0A835PCW4_VANPL</name>
<evidence type="ECO:0000313" key="3">
    <source>
        <dbReference type="Proteomes" id="UP000636800"/>
    </source>
</evidence>
<protein>
    <submittedName>
        <fullName evidence="2">Uncharacterized protein</fullName>
    </submittedName>
</protein>
<sequence>MAQYHDSNNREVSSESLYHDKFEDTLSKLFDGEIEAAYIAPLDMSDDRELALSA</sequence>
<dbReference type="EMBL" id="JADCNM010000200">
    <property type="protein sequence ID" value="KAG0449191.1"/>
    <property type="molecule type" value="Genomic_DNA"/>
</dbReference>
<organism evidence="2 3">
    <name type="scientific">Vanilla planifolia</name>
    <name type="common">Vanilla</name>
    <dbReference type="NCBI Taxonomy" id="51239"/>
    <lineage>
        <taxon>Eukaryota</taxon>
        <taxon>Viridiplantae</taxon>
        <taxon>Streptophyta</taxon>
        <taxon>Embryophyta</taxon>
        <taxon>Tracheophyta</taxon>
        <taxon>Spermatophyta</taxon>
        <taxon>Magnoliopsida</taxon>
        <taxon>Liliopsida</taxon>
        <taxon>Asparagales</taxon>
        <taxon>Orchidaceae</taxon>
        <taxon>Vanilloideae</taxon>
        <taxon>Vanilleae</taxon>
        <taxon>Vanilla</taxon>
    </lineage>
</organism>
<keyword evidence="3" id="KW-1185">Reference proteome</keyword>
<gene>
    <name evidence="1" type="ORF">HPP92_027435</name>
    <name evidence="2" type="ORF">HPP92_027462</name>
</gene>
<proteinExistence type="predicted"/>
<comment type="caution">
    <text evidence="2">The sequence shown here is derived from an EMBL/GenBank/DDBJ whole genome shotgun (WGS) entry which is preliminary data.</text>
</comment>